<evidence type="ECO:0000313" key="4">
    <source>
        <dbReference type="Proteomes" id="UP000323522"/>
    </source>
</evidence>
<gene>
    <name evidence="2" type="ORF">ABIC99_001316</name>
    <name evidence="3" type="ORF">EWH46_05490</name>
</gene>
<organism evidence="3 4">
    <name type="scientific">Sphaerotilus sulfidivorans</name>
    <dbReference type="NCBI Taxonomy" id="639200"/>
    <lineage>
        <taxon>Bacteria</taxon>
        <taxon>Pseudomonadati</taxon>
        <taxon>Pseudomonadota</taxon>
        <taxon>Betaproteobacteria</taxon>
        <taxon>Burkholderiales</taxon>
        <taxon>Sphaerotilaceae</taxon>
        <taxon>Sphaerotilus</taxon>
    </lineage>
</organism>
<accession>A0A5C1PYG1</accession>
<reference evidence="3 4" key="1">
    <citation type="submission" date="2019-02" db="EMBL/GenBank/DDBJ databases">
        <title>Complete Genome Sequence and Methylome Analysis of Sphaerotilus natans subsp. sulfidivorans D-507.</title>
        <authorList>
            <person name="Fomenkov A."/>
            <person name="Gridneva E."/>
            <person name="Smolyakov D."/>
            <person name="Dubinina G."/>
            <person name="Vincze T."/>
            <person name="Grabovich M."/>
            <person name="Roberts R.J."/>
        </authorList>
    </citation>
    <scope>NUCLEOTIDE SEQUENCE [LARGE SCALE GENOMIC DNA]</scope>
    <source>
        <strain evidence="3 4">D-507</strain>
    </source>
</reference>
<dbReference type="Proteomes" id="UP001549111">
    <property type="component" value="Unassembled WGS sequence"/>
</dbReference>
<keyword evidence="1" id="KW-0732">Signal</keyword>
<dbReference type="RefSeq" id="WP_149503029.1">
    <property type="nucleotide sequence ID" value="NZ_CP035708.1"/>
</dbReference>
<evidence type="ECO:0000313" key="5">
    <source>
        <dbReference type="Proteomes" id="UP001549111"/>
    </source>
</evidence>
<dbReference type="EMBL" id="JBEPLS010000004">
    <property type="protein sequence ID" value="MET3603525.1"/>
    <property type="molecule type" value="Genomic_DNA"/>
</dbReference>
<reference evidence="2 5" key="2">
    <citation type="submission" date="2024-06" db="EMBL/GenBank/DDBJ databases">
        <title>Genomic Encyclopedia of Type Strains, Phase IV (KMG-IV): sequencing the most valuable type-strain genomes for metagenomic binning, comparative biology and taxonomic classification.</title>
        <authorList>
            <person name="Goeker M."/>
        </authorList>
    </citation>
    <scope>NUCLEOTIDE SEQUENCE [LARGE SCALE GENOMIC DNA]</scope>
    <source>
        <strain evidence="2 5">D-501</strain>
    </source>
</reference>
<evidence type="ECO:0000313" key="3">
    <source>
        <dbReference type="EMBL" id="QEN00288.1"/>
    </source>
</evidence>
<name>A0A5C1PYG1_9BURK</name>
<proteinExistence type="predicted"/>
<dbReference type="PROSITE" id="PS51257">
    <property type="entry name" value="PROKAR_LIPOPROTEIN"/>
    <property type="match status" value="1"/>
</dbReference>
<evidence type="ECO:0000313" key="2">
    <source>
        <dbReference type="EMBL" id="MET3603525.1"/>
    </source>
</evidence>
<evidence type="ECO:0008006" key="6">
    <source>
        <dbReference type="Google" id="ProtNLM"/>
    </source>
</evidence>
<keyword evidence="5" id="KW-1185">Reference proteome</keyword>
<feature type="chain" id="PRO_5044618719" description="Lipoprotein" evidence="1">
    <location>
        <begin position="24"/>
        <end position="233"/>
    </location>
</feature>
<sequence>MTRLLSPSRCRALGACLATALLAGCGGGHDDDRFDVRAGLRNLMTQPRALTLTGSSGTVSYTLTLTNTPQQAGTYPRTAQVGARSELVSRLWVSAATVDTVSALNHLDSDGLAFGSTDGSGRCTDISSTPTAALPTAALRTQSGPQAVHEEYDSCSASATRLGKAASSWRLVGEDNDRWTMLCVQSVRISSVSMVVGALTEHCHEIASDGTIGARARATVTLSSGTALTMKNY</sequence>
<protein>
    <recommendedName>
        <fullName evidence="6">Lipoprotein</fullName>
    </recommendedName>
</protein>
<evidence type="ECO:0000256" key="1">
    <source>
        <dbReference type="SAM" id="SignalP"/>
    </source>
</evidence>
<dbReference type="KEGG" id="snn:EWH46_05490"/>
<dbReference type="AlphaFoldDB" id="A0A5C1PYG1"/>
<feature type="signal peptide" evidence="1">
    <location>
        <begin position="1"/>
        <end position="23"/>
    </location>
</feature>
<dbReference type="Proteomes" id="UP000323522">
    <property type="component" value="Chromosome"/>
</dbReference>
<dbReference type="EMBL" id="CP035708">
    <property type="protein sequence ID" value="QEN00288.1"/>
    <property type="molecule type" value="Genomic_DNA"/>
</dbReference>